<protein>
    <recommendedName>
        <fullName evidence="4 7">Signal peptidase I</fullName>
        <ecNumber evidence="3 7">3.4.21.89</ecNumber>
    </recommendedName>
</protein>
<dbReference type="CDD" id="cd06530">
    <property type="entry name" value="S26_SPase_I"/>
    <property type="match status" value="1"/>
</dbReference>
<keyword evidence="11" id="KW-1185">Reference proteome</keyword>
<feature type="active site" evidence="6">
    <location>
        <position position="74"/>
    </location>
</feature>
<evidence type="ECO:0000313" key="11">
    <source>
        <dbReference type="Proteomes" id="UP000315700"/>
    </source>
</evidence>
<dbReference type="Gene3D" id="2.10.109.10">
    <property type="entry name" value="Umud Fragment, subunit A"/>
    <property type="match status" value="2"/>
</dbReference>
<dbReference type="Pfam" id="PF10502">
    <property type="entry name" value="Peptidase_S26"/>
    <property type="match status" value="2"/>
</dbReference>
<dbReference type="GO" id="GO:0016020">
    <property type="term" value="C:membrane"/>
    <property type="evidence" value="ECO:0007669"/>
    <property type="project" value="UniProtKB-SubCell"/>
</dbReference>
<dbReference type="GO" id="GO:0006465">
    <property type="term" value="P:signal peptide processing"/>
    <property type="evidence" value="ECO:0007669"/>
    <property type="project" value="InterPro"/>
</dbReference>
<proteinExistence type="inferred from homology"/>
<dbReference type="PANTHER" id="PTHR43390">
    <property type="entry name" value="SIGNAL PEPTIDASE I"/>
    <property type="match status" value="1"/>
</dbReference>
<dbReference type="InterPro" id="IPR019533">
    <property type="entry name" value="Peptidase_S26"/>
</dbReference>
<dbReference type="EMBL" id="CP036271">
    <property type="protein sequence ID" value="QDT54734.1"/>
    <property type="molecule type" value="Genomic_DNA"/>
</dbReference>
<dbReference type="InterPro" id="IPR000223">
    <property type="entry name" value="Pept_S26A_signal_pept_1"/>
</dbReference>
<dbReference type="NCBIfam" id="TIGR02227">
    <property type="entry name" value="sigpep_I_bact"/>
    <property type="match status" value="1"/>
</dbReference>
<feature type="region of interest" description="Disordered" evidence="8">
    <location>
        <begin position="1"/>
        <end position="24"/>
    </location>
</feature>
<organism evidence="10 11">
    <name type="scientific">Caulifigura coniformis</name>
    <dbReference type="NCBI Taxonomy" id="2527983"/>
    <lineage>
        <taxon>Bacteria</taxon>
        <taxon>Pseudomonadati</taxon>
        <taxon>Planctomycetota</taxon>
        <taxon>Planctomycetia</taxon>
        <taxon>Planctomycetales</taxon>
        <taxon>Planctomycetaceae</taxon>
        <taxon>Caulifigura</taxon>
    </lineage>
</organism>
<dbReference type="KEGG" id="ccos:Pan44_27700"/>
<dbReference type="RefSeq" id="WP_197454068.1">
    <property type="nucleotide sequence ID" value="NZ_CP036271.1"/>
</dbReference>
<dbReference type="InParanoid" id="A0A517SF20"/>
<accession>A0A517SF20</accession>
<evidence type="ECO:0000256" key="4">
    <source>
        <dbReference type="ARBA" id="ARBA00019232"/>
    </source>
</evidence>
<reference evidence="10 11" key="1">
    <citation type="submission" date="2019-02" db="EMBL/GenBank/DDBJ databases">
        <title>Deep-cultivation of Planctomycetes and their phenomic and genomic characterization uncovers novel biology.</title>
        <authorList>
            <person name="Wiegand S."/>
            <person name="Jogler M."/>
            <person name="Boedeker C."/>
            <person name="Pinto D."/>
            <person name="Vollmers J."/>
            <person name="Rivas-Marin E."/>
            <person name="Kohn T."/>
            <person name="Peeters S.H."/>
            <person name="Heuer A."/>
            <person name="Rast P."/>
            <person name="Oberbeckmann S."/>
            <person name="Bunk B."/>
            <person name="Jeske O."/>
            <person name="Meyerdierks A."/>
            <person name="Storesund J.E."/>
            <person name="Kallscheuer N."/>
            <person name="Luecker S."/>
            <person name="Lage O.M."/>
            <person name="Pohl T."/>
            <person name="Merkel B.J."/>
            <person name="Hornburger P."/>
            <person name="Mueller R.-W."/>
            <person name="Bruemmer F."/>
            <person name="Labrenz M."/>
            <person name="Spormann A.M."/>
            <person name="Op den Camp H."/>
            <person name="Overmann J."/>
            <person name="Amann R."/>
            <person name="Jetten M.S.M."/>
            <person name="Mascher T."/>
            <person name="Medema M.H."/>
            <person name="Devos D.P."/>
            <person name="Kaster A.-K."/>
            <person name="Ovreas L."/>
            <person name="Rohde M."/>
            <person name="Galperin M.Y."/>
            <person name="Jogler C."/>
        </authorList>
    </citation>
    <scope>NUCLEOTIDE SEQUENCE [LARGE SCALE GENOMIC DNA]</scope>
    <source>
        <strain evidence="10 11">Pan44</strain>
    </source>
</reference>
<feature type="active site" evidence="6">
    <location>
        <position position="174"/>
    </location>
</feature>
<evidence type="ECO:0000256" key="3">
    <source>
        <dbReference type="ARBA" id="ARBA00013208"/>
    </source>
</evidence>
<dbReference type="AlphaFoldDB" id="A0A517SF20"/>
<dbReference type="SUPFAM" id="SSF51306">
    <property type="entry name" value="LexA/Signal peptidase"/>
    <property type="match status" value="2"/>
</dbReference>
<feature type="domain" description="Peptidase S26" evidence="9">
    <location>
        <begin position="502"/>
        <end position="559"/>
    </location>
</feature>
<dbReference type="InterPro" id="IPR019757">
    <property type="entry name" value="Pept_S26A_signal_pept_1_Lys-AS"/>
</dbReference>
<feature type="domain" description="Peptidase S26" evidence="9">
    <location>
        <begin position="138"/>
        <end position="210"/>
    </location>
</feature>
<evidence type="ECO:0000256" key="1">
    <source>
        <dbReference type="ARBA" id="ARBA00000677"/>
    </source>
</evidence>
<evidence type="ECO:0000256" key="2">
    <source>
        <dbReference type="ARBA" id="ARBA00009370"/>
    </source>
</evidence>
<dbReference type="PROSITE" id="PS00760">
    <property type="entry name" value="SPASE_I_2"/>
    <property type="match status" value="1"/>
</dbReference>
<name>A0A517SF20_9PLAN</name>
<comment type="subcellular location">
    <subcellularLocation>
        <location evidence="7">Membrane</location>
        <topology evidence="7">Single-pass type II membrane protein</topology>
    </subcellularLocation>
</comment>
<evidence type="ECO:0000259" key="9">
    <source>
        <dbReference type="Pfam" id="PF10502"/>
    </source>
</evidence>
<comment type="similarity">
    <text evidence="2 7">Belongs to the peptidase S26 family.</text>
</comment>
<dbReference type="Proteomes" id="UP000315700">
    <property type="component" value="Chromosome"/>
</dbReference>
<keyword evidence="5 7" id="KW-0378">Hydrolase</keyword>
<comment type="catalytic activity">
    <reaction evidence="1 7">
        <text>Cleavage of hydrophobic, N-terminal signal or leader sequences from secreted and periplasmic proteins.</text>
        <dbReference type="EC" id="3.4.21.89"/>
    </reaction>
</comment>
<dbReference type="InterPro" id="IPR036286">
    <property type="entry name" value="LexA/Signal_pep-like_sf"/>
</dbReference>
<evidence type="ECO:0000256" key="7">
    <source>
        <dbReference type="RuleBase" id="RU362042"/>
    </source>
</evidence>
<dbReference type="PANTHER" id="PTHR43390:SF1">
    <property type="entry name" value="CHLOROPLAST PROCESSING PEPTIDASE"/>
    <property type="match status" value="1"/>
</dbReference>
<evidence type="ECO:0000256" key="6">
    <source>
        <dbReference type="PIRSR" id="PIRSR600223-1"/>
    </source>
</evidence>
<keyword evidence="7" id="KW-0645">Protease</keyword>
<evidence type="ECO:0000256" key="5">
    <source>
        <dbReference type="ARBA" id="ARBA00022801"/>
    </source>
</evidence>
<gene>
    <name evidence="10" type="primary">lepB</name>
    <name evidence="10" type="ORF">Pan44_27700</name>
</gene>
<evidence type="ECO:0000256" key="8">
    <source>
        <dbReference type="SAM" id="MobiDB-lite"/>
    </source>
</evidence>
<dbReference type="GO" id="GO:0004252">
    <property type="term" value="F:serine-type endopeptidase activity"/>
    <property type="evidence" value="ECO:0007669"/>
    <property type="project" value="InterPro"/>
</dbReference>
<feature type="compositionally biased region" description="Polar residues" evidence="8">
    <location>
        <begin position="1"/>
        <end position="11"/>
    </location>
</feature>
<sequence>MSTTPPGSTPQAPAKSAEEANKELRARVAAASPVPLEPKREGLRDTVESIVFALILAFLFRTFEAEAFVIPTGSMAPTLYGRHKETNCTQCGAHIVVGASDEFNAEVGALYEGSRLVSALCPNCRFENTQLKDALAFNGDRILVNKFPYEIGNPNRWDVFVFKYPQEPDVNYIKRLVGLPGETIRIRQGDLYLWDGKTEQILRKPDPSKQRELQMLVYDDNHPPRELIKAGWPERWAAVTPEAGGDWKPTDKTWTHADEPRVFRLDGAGLKEPAWLRYRHYNSRPQDWKALEEKQPLEPRLELIADFCGYNAAWGVGRGPYVDIRSVDEIDQGAFWVGDLTLNGVVDLSSIEPGGELILELCEGVHSYRCRIDLTTGAARLFEFNQGLGGEGKMVAEAPTSMAVEGKYDISYANVDDRICLWVNNTLIPFGEGASFSRDGGTGISLPQQSDLAPAGLALKGASGIVRDLVIQRDVYYRAAERQTDSLQRSLEELVADPDAYREEYQRRATHDQNEFQVDPDGYLAFGDNSPRSKDSRLWGEPHSVARRLLVGRAFYIYWPHGVPFLNNGRGFSIRDHREARVKQVGDNAVIDFTPVENYPKYTVPFYPQVDRMKRIR</sequence>
<dbReference type="PRINTS" id="PR00727">
    <property type="entry name" value="LEADERPTASE"/>
</dbReference>
<dbReference type="EC" id="3.4.21.89" evidence="3 7"/>
<dbReference type="GO" id="GO:0009003">
    <property type="term" value="F:signal peptidase activity"/>
    <property type="evidence" value="ECO:0007669"/>
    <property type="project" value="UniProtKB-EC"/>
</dbReference>
<evidence type="ECO:0000313" key="10">
    <source>
        <dbReference type="EMBL" id="QDT54734.1"/>
    </source>
</evidence>